<dbReference type="PROSITE" id="PS51379">
    <property type="entry name" value="4FE4S_FER_2"/>
    <property type="match status" value="2"/>
</dbReference>
<name>A0ABW5CJF2_9HYPH</name>
<dbReference type="Pfam" id="PF13183">
    <property type="entry name" value="Fer4_8"/>
    <property type="match status" value="1"/>
</dbReference>
<keyword evidence="2" id="KW-0479">Metal-binding</keyword>
<dbReference type="EMBL" id="JBHUIJ010000005">
    <property type="protein sequence ID" value="MFD2236928.1"/>
    <property type="molecule type" value="Genomic_DNA"/>
</dbReference>
<keyword evidence="6" id="KW-0472">Membrane</keyword>
<keyword evidence="5" id="KW-0411">Iron-sulfur</keyword>
<dbReference type="RefSeq" id="WP_209739546.1">
    <property type="nucleotide sequence ID" value="NZ_CP072611.1"/>
</dbReference>
<keyword evidence="6" id="KW-1133">Transmembrane helix</keyword>
<protein>
    <submittedName>
        <fullName evidence="8">DUF3483 domain-containing protein</fullName>
    </submittedName>
</protein>
<evidence type="ECO:0000313" key="8">
    <source>
        <dbReference type="EMBL" id="MFD2236928.1"/>
    </source>
</evidence>
<reference evidence="9" key="1">
    <citation type="journal article" date="2019" name="Int. J. Syst. Evol. Microbiol.">
        <title>The Global Catalogue of Microorganisms (GCM) 10K type strain sequencing project: providing services to taxonomists for standard genome sequencing and annotation.</title>
        <authorList>
            <consortium name="The Broad Institute Genomics Platform"/>
            <consortium name="The Broad Institute Genome Sequencing Center for Infectious Disease"/>
            <person name="Wu L."/>
            <person name="Ma J."/>
        </authorList>
    </citation>
    <scope>NUCLEOTIDE SEQUENCE [LARGE SCALE GENOMIC DNA]</scope>
    <source>
        <strain evidence="9">ZS-35-S2</strain>
    </source>
</reference>
<gene>
    <name evidence="8" type="ORF">ACFSKQ_05540</name>
</gene>
<evidence type="ECO:0000313" key="9">
    <source>
        <dbReference type="Proteomes" id="UP001597371"/>
    </source>
</evidence>
<dbReference type="Proteomes" id="UP001597371">
    <property type="component" value="Unassembled WGS sequence"/>
</dbReference>
<proteinExistence type="predicted"/>
<feature type="transmembrane region" description="Helical" evidence="6">
    <location>
        <begin position="154"/>
        <end position="176"/>
    </location>
</feature>
<evidence type="ECO:0000256" key="4">
    <source>
        <dbReference type="ARBA" id="ARBA00023004"/>
    </source>
</evidence>
<dbReference type="PANTHER" id="PTHR43255:SF1">
    <property type="entry name" value="IRON-SULFUR-BINDING OXIDOREDUCTASE FADF-RELATED"/>
    <property type="match status" value="1"/>
</dbReference>
<feature type="domain" description="4Fe-4S ferredoxin-type" evidence="7">
    <location>
        <begin position="303"/>
        <end position="332"/>
    </location>
</feature>
<feature type="transmembrane region" description="Helical" evidence="6">
    <location>
        <begin position="69"/>
        <end position="89"/>
    </location>
</feature>
<dbReference type="SUPFAM" id="SSF46548">
    <property type="entry name" value="alpha-helical ferredoxin"/>
    <property type="match status" value="1"/>
</dbReference>
<dbReference type="PANTHER" id="PTHR43255">
    <property type="entry name" value="IRON-SULFUR-BINDING OXIDOREDUCTASE FADF-RELATED-RELATED"/>
    <property type="match status" value="1"/>
</dbReference>
<dbReference type="InterPro" id="IPR017896">
    <property type="entry name" value="4Fe4S_Fe-S-bd"/>
</dbReference>
<dbReference type="InterPro" id="IPR004017">
    <property type="entry name" value="Cys_rich_dom"/>
</dbReference>
<dbReference type="InterPro" id="IPR017900">
    <property type="entry name" value="4Fe4S_Fe_S_CS"/>
</dbReference>
<comment type="caution">
    <text evidence="8">The sequence shown here is derived from an EMBL/GenBank/DDBJ whole genome shotgun (WGS) entry which is preliminary data.</text>
</comment>
<sequence>MDGASFLPALVLLMAALAGLMIAGRARLWKAGRPARVGWAAGLLGLPRRYLVDVHHVVGRDPYAARMHALVAGGLVAGSALAALALLPPLGASRLYWGLVALSFAVMLAGSVAVGARRMPGRPRRLSGGSFQILPFLLLGYGLGAFLAALSRALLLPALSWPGLILAVAGGLGLAWQTGKGPMRHAITGAAHLVAHPRPGRFEGARETALAPLDLGAARLGVETPADLPWNRLLSFDACIQCGRCEAACPAFAAGQPLNPKRLIQDLAAAMTPGGNPAYAGSAYPNARSVSGASGLHEPLLRGLLHPDTLWSCTTCRACVEECPMMIEHVDSIVDLRRFQTLEAGAVPHKGEAVLAQMRGADEPGGRALAERTHFAAGLPLPRIAERGEADLLLWLGTSAYDLRVGRSLRALLRLLIAAGVDYAVLGEEERDCGDLARRLGDEATFQRLARANIETLGRYRFERIATADPHALHVLRNEYPAFGGAFEVVHHTALIEELAAGGRLALGTLPAGQSVTYHDPCYLGRYNGEFDAPRRLLDRLGMTRVEMARSGPRALCCGGGGGAAVTDIAGERRIPDLRMEQARETGAAVVAVACPQCTAMLEGVVGERPDVLDIAELALRALEAAPAPRRAVPA</sequence>
<evidence type="ECO:0000256" key="1">
    <source>
        <dbReference type="ARBA" id="ARBA00022485"/>
    </source>
</evidence>
<keyword evidence="9" id="KW-1185">Reference proteome</keyword>
<dbReference type="InterPro" id="IPR021872">
    <property type="entry name" value="Csal_0991-like_N"/>
</dbReference>
<dbReference type="Pfam" id="PF02754">
    <property type="entry name" value="CCG"/>
    <property type="match status" value="2"/>
</dbReference>
<feature type="transmembrane region" description="Helical" evidence="6">
    <location>
        <begin position="6"/>
        <end position="24"/>
    </location>
</feature>
<accession>A0ABW5CJF2</accession>
<keyword evidence="1" id="KW-0004">4Fe-4S</keyword>
<organism evidence="8 9">
    <name type="scientific">Aureimonas populi</name>
    <dbReference type="NCBI Taxonomy" id="1701758"/>
    <lineage>
        <taxon>Bacteria</taxon>
        <taxon>Pseudomonadati</taxon>
        <taxon>Pseudomonadota</taxon>
        <taxon>Alphaproteobacteria</taxon>
        <taxon>Hyphomicrobiales</taxon>
        <taxon>Aurantimonadaceae</taxon>
        <taxon>Aureimonas</taxon>
    </lineage>
</organism>
<evidence type="ECO:0000256" key="3">
    <source>
        <dbReference type="ARBA" id="ARBA00023002"/>
    </source>
</evidence>
<feature type="transmembrane region" description="Helical" evidence="6">
    <location>
        <begin position="128"/>
        <end position="148"/>
    </location>
</feature>
<keyword evidence="4" id="KW-0408">Iron</keyword>
<evidence type="ECO:0000256" key="5">
    <source>
        <dbReference type="ARBA" id="ARBA00023014"/>
    </source>
</evidence>
<dbReference type="Pfam" id="PF11982">
    <property type="entry name" value="DUF3483"/>
    <property type="match status" value="1"/>
</dbReference>
<dbReference type="PROSITE" id="PS00198">
    <property type="entry name" value="4FE4S_FER_1"/>
    <property type="match status" value="2"/>
</dbReference>
<evidence type="ECO:0000259" key="7">
    <source>
        <dbReference type="PROSITE" id="PS51379"/>
    </source>
</evidence>
<evidence type="ECO:0000256" key="2">
    <source>
        <dbReference type="ARBA" id="ARBA00022723"/>
    </source>
</evidence>
<feature type="transmembrane region" description="Helical" evidence="6">
    <location>
        <begin position="95"/>
        <end position="116"/>
    </location>
</feature>
<dbReference type="InterPro" id="IPR009051">
    <property type="entry name" value="Helical_ferredxn"/>
</dbReference>
<feature type="domain" description="4Fe-4S ferredoxin-type" evidence="7">
    <location>
        <begin position="230"/>
        <end position="260"/>
    </location>
</feature>
<dbReference type="InterPro" id="IPR051460">
    <property type="entry name" value="HdrC_iron-sulfur_subunit"/>
</dbReference>
<dbReference type="Gene3D" id="1.10.1060.10">
    <property type="entry name" value="Alpha-helical ferredoxin"/>
    <property type="match status" value="1"/>
</dbReference>
<keyword evidence="3" id="KW-0560">Oxidoreductase</keyword>
<keyword evidence="6" id="KW-0812">Transmembrane</keyword>
<evidence type="ECO:0000256" key="6">
    <source>
        <dbReference type="SAM" id="Phobius"/>
    </source>
</evidence>